<proteinExistence type="predicted"/>
<dbReference type="EMBL" id="SGPL01000981">
    <property type="protein sequence ID" value="THH05629.1"/>
    <property type="molecule type" value="Genomic_DNA"/>
</dbReference>
<protein>
    <submittedName>
        <fullName evidence="2">Uncharacterized protein</fullName>
    </submittedName>
</protein>
<evidence type="ECO:0000313" key="2">
    <source>
        <dbReference type="EMBL" id="THH05629.1"/>
    </source>
</evidence>
<dbReference type="OrthoDB" id="514070at2759"/>
<evidence type="ECO:0000256" key="1">
    <source>
        <dbReference type="SAM" id="MobiDB-lite"/>
    </source>
</evidence>
<dbReference type="AlphaFoldDB" id="A0A4S4L2R2"/>
<keyword evidence="3" id="KW-1185">Reference proteome</keyword>
<evidence type="ECO:0000313" key="3">
    <source>
        <dbReference type="Proteomes" id="UP000310158"/>
    </source>
</evidence>
<accession>A0A4S4L2R2</accession>
<reference evidence="2 3" key="1">
    <citation type="submission" date="2019-02" db="EMBL/GenBank/DDBJ databases">
        <title>Genome sequencing of the rare red list fungi Bondarzewia mesenterica.</title>
        <authorList>
            <person name="Buettner E."/>
            <person name="Kellner H."/>
        </authorList>
    </citation>
    <scope>NUCLEOTIDE SEQUENCE [LARGE SCALE GENOMIC DNA]</scope>
    <source>
        <strain evidence="2 3">DSM 108281</strain>
    </source>
</reference>
<feature type="non-terminal residue" evidence="2">
    <location>
        <position position="213"/>
    </location>
</feature>
<comment type="caution">
    <text evidence="2">The sequence shown here is derived from an EMBL/GenBank/DDBJ whole genome shotgun (WGS) entry which is preliminary data.</text>
</comment>
<name>A0A4S4L2R2_9AGAM</name>
<sequence length="213" mass="23556">MENSSQKLSLRAFLQLLTSNDLPISRAMVVAGKIYKEFNTPDYLGQLTDTKLSSLGVTDKDDRKLVLGAITKAGYRAKVAHDAKVEKAKKRKAPTGKSSVKTEVNQEAGPSQVSISTPPAKKRKRQDDVNEFLPDRPAEEIEELGNLDFEELLDEDVLKPKFTVVNRAPIMMAWAFIVAERLGFQREEALSIASVYTEMNAISKGISLGLHPP</sequence>
<organism evidence="2 3">
    <name type="scientific">Bondarzewia mesenterica</name>
    <dbReference type="NCBI Taxonomy" id="1095465"/>
    <lineage>
        <taxon>Eukaryota</taxon>
        <taxon>Fungi</taxon>
        <taxon>Dikarya</taxon>
        <taxon>Basidiomycota</taxon>
        <taxon>Agaricomycotina</taxon>
        <taxon>Agaricomycetes</taxon>
        <taxon>Russulales</taxon>
        <taxon>Bondarzewiaceae</taxon>
        <taxon>Bondarzewia</taxon>
    </lineage>
</organism>
<feature type="region of interest" description="Disordered" evidence="1">
    <location>
        <begin position="84"/>
        <end position="128"/>
    </location>
</feature>
<feature type="compositionally biased region" description="Polar residues" evidence="1">
    <location>
        <begin position="96"/>
        <end position="117"/>
    </location>
</feature>
<dbReference type="Proteomes" id="UP000310158">
    <property type="component" value="Unassembled WGS sequence"/>
</dbReference>
<gene>
    <name evidence="2" type="ORF">EW146_g9851</name>
</gene>